<dbReference type="Gene3D" id="3.40.462.20">
    <property type="match status" value="1"/>
</dbReference>
<keyword evidence="3" id="KW-0285">Flavoprotein</keyword>
<protein>
    <submittedName>
        <fullName evidence="7">FAD-binding oxidoreductase</fullName>
    </submittedName>
</protein>
<comment type="similarity">
    <text evidence="2">Belongs to the oxygen-dependent FAD-linked oxidoreductase family.</text>
</comment>
<sequence length="508" mass="55884">MSARQTTDDTRIESIRIGPGDPRYLAVVDKRFNKRFRASPDYVRLVCSTDQVVSAVEEALMQGRRLAVTSGGHCLEGFVSDAGVRVIIDVSPMKRVYYDAERGAVAVEAGATVGETFRALFETWGVVIPLGEYPEIGMGGHVSGGAFGFLCRQLGLAADYLYAVEVVTVDEGGRASGVVATRETSDPHRDLWWAHTGGGGGNFGVVTRYWFRSPEASGEDPAGLLPRAPESITTFKAEWSWSDMDEPAFLRLLRNHGVWCERNSNADSPNASLWTLFEIHRKQLGKIVVRGVTTAGAAAERQVDDHLAALSEGVLAPHGRELARMSWLEFALNPFPDLFAAPPGGVSVKVKDALLKKRLTDRQIGVAYDYLTRTDHDVMGGMLGLATYGGRINTVAPDATASAHRDSILDMACTTGWLNPREEEKNLRWVRAFYRDLLAESGGVPVPSEAYDGAFINHPDTDLPDPVLNTSGVPWHTLYYKANYPRLQRIKARWDPRDVFRHALSIRP</sequence>
<evidence type="ECO:0000256" key="1">
    <source>
        <dbReference type="ARBA" id="ARBA00001974"/>
    </source>
</evidence>
<dbReference type="PROSITE" id="PS51387">
    <property type="entry name" value="FAD_PCMH"/>
    <property type="match status" value="1"/>
</dbReference>
<dbReference type="Gene3D" id="3.30.465.10">
    <property type="match status" value="1"/>
</dbReference>
<dbReference type="Pfam" id="PF08031">
    <property type="entry name" value="BBE"/>
    <property type="match status" value="1"/>
</dbReference>
<evidence type="ECO:0000256" key="3">
    <source>
        <dbReference type="ARBA" id="ARBA00022630"/>
    </source>
</evidence>
<dbReference type="InterPro" id="IPR036318">
    <property type="entry name" value="FAD-bd_PCMH-like_sf"/>
</dbReference>
<dbReference type="InterPro" id="IPR016169">
    <property type="entry name" value="FAD-bd_PCMH_sub2"/>
</dbReference>
<feature type="domain" description="FAD-binding PCMH-type" evidence="6">
    <location>
        <begin position="36"/>
        <end position="216"/>
    </location>
</feature>
<dbReference type="GO" id="GO:0016491">
    <property type="term" value="F:oxidoreductase activity"/>
    <property type="evidence" value="ECO:0007669"/>
    <property type="project" value="UniProtKB-KW"/>
</dbReference>
<dbReference type="InterPro" id="IPR006094">
    <property type="entry name" value="Oxid_FAD_bind_N"/>
</dbReference>
<comment type="cofactor">
    <cofactor evidence="1">
        <name>FAD</name>
        <dbReference type="ChEBI" id="CHEBI:57692"/>
    </cofactor>
</comment>
<dbReference type="GO" id="GO:0071949">
    <property type="term" value="F:FAD binding"/>
    <property type="evidence" value="ECO:0007669"/>
    <property type="project" value="InterPro"/>
</dbReference>
<evidence type="ECO:0000259" key="6">
    <source>
        <dbReference type="PROSITE" id="PS51387"/>
    </source>
</evidence>
<keyword evidence="4" id="KW-0274">FAD</keyword>
<evidence type="ECO:0000313" key="7">
    <source>
        <dbReference type="EMBL" id="TMQ58829.1"/>
    </source>
</evidence>
<dbReference type="InterPro" id="IPR016166">
    <property type="entry name" value="FAD-bd_PCMH"/>
</dbReference>
<proteinExistence type="inferred from homology"/>
<name>A0A538T5B4_UNCEI</name>
<dbReference type="EMBL" id="VBOW01000029">
    <property type="protein sequence ID" value="TMQ58829.1"/>
    <property type="molecule type" value="Genomic_DNA"/>
</dbReference>
<dbReference type="Pfam" id="PF01565">
    <property type="entry name" value="FAD_binding_4"/>
    <property type="match status" value="1"/>
</dbReference>
<comment type="caution">
    <text evidence="7">The sequence shown here is derived from an EMBL/GenBank/DDBJ whole genome shotgun (WGS) entry which is preliminary data.</text>
</comment>
<dbReference type="Proteomes" id="UP000316852">
    <property type="component" value="Unassembled WGS sequence"/>
</dbReference>
<dbReference type="AlphaFoldDB" id="A0A538T5B4"/>
<gene>
    <name evidence="7" type="ORF">E6K76_06815</name>
</gene>
<evidence type="ECO:0000256" key="2">
    <source>
        <dbReference type="ARBA" id="ARBA00005466"/>
    </source>
</evidence>
<dbReference type="InterPro" id="IPR050416">
    <property type="entry name" value="FAD-linked_Oxidoreductase"/>
</dbReference>
<evidence type="ECO:0000256" key="4">
    <source>
        <dbReference type="ARBA" id="ARBA00022827"/>
    </source>
</evidence>
<accession>A0A538T5B4</accession>
<dbReference type="PANTHER" id="PTHR42973">
    <property type="entry name" value="BINDING OXIDOREDUCTASE, PUTATIVE (AFU_ORTHOLOGUE AFUA_1G17690)-RELATED"/>
    <property type="match status" value="1"/>
</dbReference>
<keyword evidence="5" id="KW-0560">Oxidoreductase</keyword>
<reference evidence="7 8" key="1">
    <citation type="journal article" date="2019" name="Nat. Microbiol.">
        <title>Mediterranean grassland soil C-N compound turnover is dependent on rainfall and depth, and is mediated by genomically divergent microorganisms.</title>
        <authorList>
            <person name="Diamond S."/>
            <person name="Andeer P.F."/>
            <person name="Li Z."/>
            <person name="Crits-Christoph A."/>
            <person name="Burstein D."/>
            <person name="Anantharaman K."/>
            <person name="Lane K.R."/>
            <person name="Thomas B.C."/>
            <person name="Pan C."/>
            <person name="Northen T.R."/>
            <person name="Banfield J.F."/>
        </authorList>
    </citation>
    <scope>NUCLEOTIDE SEQUENCE [LARGE SCALE GENOMIC DNA]</scope>
    <source>
        <strain evidence="7">WS_6</strain>
    </source>
</reference>
<dbReference type="InterPro" id="IPR012951">
    <property type="entry name" value="BBE"/>
</dbReference>
<dbReference type="SUPFAM" id="SSF56176">
    <property type="entry name" value="FAD-binding/transporter-associated domain-like"/>
    <property type="match status" value="1"/>
</dbReference>
<evidence type="ECO:0000313" key="8">
    <source>
        <dbReference type="Proteomes" id="UP000316852"/>
    </source>
</evidence>
<dbReference type="PANTHER" id="PTHR42973:SF39">
    <property type="entry name" value="FAD-BINDING PCMH-TYPE DOMAIN-CONTAINING PROTEIN"/>
    <property type="match status" value="1"/>
</dbReference>
<evidence type="ECO:0000256" key="5">
    <source>
        <dbReference type="ARBA" id="ARBA00023002"/>
    </source>
</evidence>
<organism evidence="7 8">
    <name type="scientific">Eiseniibacteriota bacterium</name>
    <dbReference type="NCBI Taxonomy" id="2212470"/>
    <lineage>
        <taxon>Bacteria</taxon>
        <taxon>Candidatus Eiseniibacteriota</taxon>
    </lineage>
</organism>